<dbReference type="CDD" id="cd03426">
    <property type="entry name" value="NUDIX_CoAse_Nudt7"/>
    <property type="match status" value="1"/>
</dbReference>
<keyword evidence="4 8" id="KW-0378">Hydrolase</keyword>
<keyword evidence="3" id="KW-0479">Metal-binding</keyword>
<evidence type="ECO:0000256" key="4">
    <source>
        <dbReference type="ARBA" id="ARBA00022801"/>
    </source>
</evidence>
<reference evidence="9" key="1">
    <citation type="submission" date="2016-01" db="EMBL/GenBank/DDBJ databases">
        <authorList>
            <person name="Mitreva M."/>
            <person name="Pepin K.H."/>
            <person name="Mihindukulasuriya K.A."/>
            <person name="Fulton R."/>
            <person name="Fronick C."/>
            <person name="O'Laughlin M."/>
            <person name="Miner T."/>
            <person name="Herter B."/>
            <person name="Rosa B.A."/>
            <person name="Cordes M."/>
            <person name="Tomlinson C."/>
            <person name="Wollam A."/>
            <person name="Palsikar V.B."/>
            <person name="Mardis E.R."/>
            <person name="Wilson R.K."/>
        </authorList>
    </citation>
    <scope>NUCLEOTIDE SEQUENCE [LARGE SCALE GENOMIC DNA]</scope>
    <source>
        <strain evidence="9">DNF00729</strain>
    </source>
</reference>
<dbReference type="RefSeq" id="WP_068367019.1">
    <property type="nucleotide sequence ID" value="NZ_KQ960171.1"/>
</dbReference>
<dbReference type="GO" id="GO:0010945">
    <property type="term" value="F:coenzyme A diphosphatase activity"/>
    <property type="evidence" value="ECO:0007669"/>
    <property type="project" value="InterPro"/>
</dbReference>
<dbReference type="PATRIC" id="fig|755172.3.peg.474"/>
<organism evidence="8 9">
    <name type="scientific">Aedoeadaptatus coxii</name>
    <dbReference type="NCBI Taxonomy" id="755172"/>
    <lineage>
        <taxon>Bacteria</taxon>
        <taxon>Bacillati</taxon>
        <taxon>Bacillota</taxon>
        <taxon>Tissierellia</taxon>
        <taxon>Tissierellales</taxon>
        <taxon>Peptoniphilaceae</taxon>
        <taxon>Aedoeadaptatus</taxon>
    </lineage>
</organism>
<evidence type="ECO:0000256" key="3">
    <source>
        <dbReference type="ARBA" id="ARBA00022723"/>
    </source>
</evidence>
<dbReference type="InterPro" id="IPR000086">
    <property type="entry name" value="NUDIX_hydrolase_dom"/>
</dbReference>
<evidence type="ECO:0000259" key="7">
    <source>
        <dbReference type="PROSITE" id="PS51462"/>
    </source>
</evidence>
<dbReference type="SUPFAM" id="SSF55811">
    <property type="entry name" value="Nudix"/>
    <property type="match status" value="1"/>
</dbReference>
<gene>
    <name evidence="8" type="ORF">HMPREF1863_00497</name>
</gene>
<feature type="domain" description="Nudix hydrolase" evidence="7">
    <location>
        <begin position="21"/>
        <end position="159"/>
    </location>
</feature>
<dbReference type="PROSITE" id="PS51462">
    <property type="entry name" value="NUDIX"/>
    <property type="match status" value="1"/>
</dbReference>
<dbReference type="InterPro" id="IPR020084">
    <property type="entry name" value="NUDIX_hydrolase_CS"/>
</dbReference>
<dbReference type="PANTHER" id="PTHR12992">
    <property type="entry name" value="NUDIX HYDROLASE"/>
    <property type="match status" value="1"/>
</dbReference>
<dbReference type="PANTHER" id="PTHR12992:SF11">
    <property type="entry name" value="MITOCHONDRIAL COENZYME A DIPHOSPHATASE NUDT8"/>
    <property type="match status" value="1"/>
</dbReference>
<keyword evidence="6" id="KW-0464">Manganese</keyword>
<evidence type="ECO:0000313" key="8">
    <source>
        <dbReference type="EMBL" id="KXB67310.1"/>
    </source>
</evidence>
<protein>
    <submittedName>
        <fullName evidence="8">Hydrolase, NUDIX family</fullName>
    </submittedName>
</protein>
<dbReference type="PROSITE" id="PS00893">
    <property type="entry name" value="NUDIX_BOX"/>
    <property type="match status" value="1"/>
</dbReference>
<comment type="cofactor">
    <cofactor evidence="1">
        <name>Mn(2+)</name>
        <dbReference type="ChEBI" id="CHEBI:29035"/>
    </cofactor>
</comment>
<dbReference type="Pfam" id="PF00293">
    <property type="entry name" value="NUDIX"/>
    <property type="match status" value="1"/>
</dbReference>
<dbReference type="InterPro" id="IPR045121">
    <property type="entry name" value="CoAse"/>
</dbReference>
<comment type="cofactor">
    <cofactor evidence="2">
        <name>Mg(2+)</name>
        <dbReference type="ChEBI" id="CHEBI:18420"/>
    </cofactor>
</comment>
<dbReference type="STRING" id="755172.HMPREF1863_00497"/>
<keyword evidence="9" id="KW-1185">Reference proteome</keyword>
<dbReference type="InterPro" id="IPR015797">
    <property type="entry name" value="NUDIX_hydrolase-like_dom_sf"/>
</dbReference>
<evidence type="ECO:0000313" key="9">
    <source>
        <dbReference type="Proteomes" id="UP000070442"/>
    </source>
</evidence>
<dbReference type="GO" id="GO:0046872">
    <property type="term" value="F:metal ion binding"/>
    <property type="evidence" value="ECO:0007669"/>
    <property type="project" value="UniProtKB-KW"/>
</dbReference>
<name>A0A134AIF0_9FIRM</name>
<comment type="caution">
    <text evidence="8">The sequence shown here is derived from an EMBL/GenBank/DDBJ whole genome shotgun (WGS) entry which is preliminary data.</text>
</comment>
<evidence type="ECO:0000256" key="2">
    <source>
        <dbReference type="ARBA" id="ARBA00001946"/>
    </source>
</evidence>
<evidence type="ECO:0000256" key="5">
    <source>
        <dbReference type="ARBA" id="ARBA00022842"/>
    </source>
</evidence>
<proteinExistence type="predicted"/>
<keyword evidence="5" id="KW-0460">Magnesium</keyword>
<dbReference type="Proteomes" id="UP000070442">
    <property type="component" value="Unassembled WGS sequence"/>
</dbReference>
<evidence type="ECO:0000256" key="6">
    <source>
        <dbReference type="ARBA" id="ARBA00023211"/>
    </source>
</evidence>
<accession>A0A134AIF0</accession>
<dbReference type="EMBL" id="LSDG01000019">
    <property type="protein sequence ID" value="KXB67310.1"/>
    <property type="molecule type" value="Genomic_DNA"/>
</dbReference>
<dbReference type="Gene3D" id="3.90.79.10">
    <property type="entry name" value="Nucleoside Triphosphate Pyrophosphohydrolase"/>
    <property type="match status" value="1"/>
</dbReference>
<sequence>MNREKIKNLLDHHVPEPLGLEHRFSVLCPLIDVDGETHVLFEKRSLHLSSHTGEVSLPGGRIEEGETPREAAFRETIEELRIDPAHLNILGEGNYLVARNNRAVHVFIGTLEGIAVEDISPEPGEVAYVFTVPLSVFLNTEPEEHIIEFKKDRDDGFPYDLIPQTTVAPFRNIKDRIFFYKEAKEKEQIVWGMTAKIMRDVGKLLRKTITN</sequence>
<evidence type="ECO:0000256" key="1">
    <source>
        <dbReference type="ARBA" id="ARBA00001936"/>
    </source>
</evidence>
<dbReference type="AlphaFoldDB" id="A0A134AIF0"/>